<keyword evidence="1" id="KW-1185">Reference proteome</keyword>
<gene>
    <name evidence="2" type="primary">LOC112054252</name>
</gene>
<dbReference type="KEGG" id="bany:112054252"/>
<accession>A0A6J1NYA9</accession>
<evidence type="ECO:0000313" key="2">
    <source>
        <dbReference type="RefSeq" id="XP_023949723.1"/>
    </source>
</evidence>
<sequence>MEFFITDNGKYRIESLSPTTFPGALRVIRDAFCQDENVSIGTEVNKNIQAAEELLELCADAALDGVSLVAIEISTGEVVSACFNKIQIQTTDASEKPFFEIFAEERCTQASSRSLIQFMANVDARCNFFEKFGVDCSFELMFLATLREHRKQKLGTLLCKYSIDVGRKIKQGPFATIEVKDLGPKYSHLQPRKPIETYPKICQAIWTSEGTRRIGKVLNFTVHLTVPFSEFVFDGKTYADRIGDESEYCEVAALTL</sequence>
<protein>
    <submittedName>
        <fullName evidence="2">Uncharacterized protein LOC112054252</fullName>
    </submittedName>
</protein>
<evidence type="ECO:0000313" key="1">
    <source>
        <dbReference type="Proteomes" id="UP001652582"/>
    </source>
</evidence>
<dbReference type="Proteomes" id="UP001652582">
    <property type="component" value="Chromosome 15"/>
</dbReference>
<dbReference type="InterPro" id="IPR016181">
    <property type="entry name" value="Acyl_CoA_acyltransferase"/>
</dbReference>
<dbReference type="GeneID" id="112054252"/>
<dbReference type="GO" id="GO:0008080">
    <property type="term" value="F:N-acetyltransferase activity"/>
    <property type="evidence" value="ECO:0007669"/>
    <property type="project" value="TreeGrafter"/>
</dbReference>
<dbReference type="OrthoDB" id="8191594at2759"/>
<dbReference type="PANTHER" id="PTHR20905:SF28">
    <property type="entry name" value="GH28833P-RELATED"/>
    <property type="match status" value="1"/>
</dbReference>
<reference evidence="2" key="1">
    <citation type="submission" date="2025-08" db="UniProtKB">
        <authorList>
            <consortium name="RefSeq"/>
        </authorList>
    </citation>
    <scope>IDENTIFICATION</scope>
</reference>
<dbReference type="PANTHER" id="PTHR20905">
    <property type="entry name" value="N-ACETYLTRANSFERASE-RELATED"/>
    <property type="match status" value="1"/>
</dbReference>
<dbReference type="AlphaFoldDB" id="A0A6J1NYA9"/>
<dbReference type="Gene3D" id="3.40.630.30">
    <property type="match status" value="1"/>
</dbReference>
<organism evidence="1 2">
    <name type="scientific">Bicyclus anynana</name>
    <name type="common">Squinting bush brown butterfly</name>
    <dbReference type="NCBI Taxonomy" id="110368"/>
    <lineage>
        <taxon>Eukaryota</taxon>
        <taxon>Metazoa</taxon>
        <taxon>Ecdysozoa</taxon>
        <taxon>Arthropoda</taxon>
        <taxon>Hexapoda</taxon>
        <taxon>Insecta</taxon>
        <taxon>Pterygota</taxon>
        <taxon>Neoptera</taxon>
        <taxon>Endopterygota</taxon>
        <taxon>Lepidoptera</taxon>
        <taxon>Glossata</taxon>
        <taxon>Ditrysia</taxon>
        <taxon>Papilionoidea</taxon>
        <taxon>Nymphalidae</taxon>
        <taxon>Satyrinae</taxon>
        <taxon>Satyrini</taxon>
        <taxon>Mycalesina</taxon>
        <taxon>Bicyclus</taxon>
    </lineage>
</organism>
<dbReference type="RefSeq" id="XP_023949723.1">
    <property type="nucleotide sequence ID" value="XM_024093955.2"/>
</dbReference>
<dbReference type="SUPFAM" id="SSF55729">
    <property type="entry name" value="Acyl-CoA N-acyltransferases (Nat)"/>
    <property type="match status" value="1"/>
</dbReference>
<name>A0A6J1NYA9_BICAN</name>
<proteinExistence type="predicted"/>